<feature type="compositionally biased region" description="Polar residues" evidence="10">
    <location>
        <begin position="442"/>
        <end position="452"/>
    </location>
</feature>
<reference evidence="14" key="1">
    <citation type="submission" date="2025-08" db="UniProtKB">
        <authorList>
            <consortium name="RefSeq"/>
        </authorList>
    </citation>
    <scope>IDENTIFICATION</scope>
</reference>
<comment type="cofactor">
    <cofactor evidence="1">
        <name>Ca(2+)</name>
        <dbReference type="ChEBI" id="CHEBI:29108"/>
    </cofactor>
</comment>
<dbReference type="GO" id="GO:0004623">
    <property type="term" value="F:phospholipase A2 activity"/>
    <property type="evidence" value="ECO:0007669"/>
    <property type="project" value="UniProtKB-EC"/>
</dbReference>
<feature type="compositionally biased region" description="Polar residues" evidence="10">
    <location>
        <begin position="264"/>
        <end position="276"/>
    </location>
</feature>
<feature type="domain" description="Phospholipase A2-like central" evidence="12">
    <location>
        <begin position="137"/>
        <end position="232"/>
    </location>
</feature>
<evidence type="ECO:0000256" key="8">
    <source>
        <dbReference type="ARBA" id="ARBA00023098"/>
    </source>
</evidence>
<sequence length="699" mass="78423">MQSWLLLLVVLILSKPQEVMGLGHSCLKWRLDSDGQTRATFLREEGATGARALYLSVWSASMRPVGCEFNSDPGVTERYRALCDGTESAQNAPGFNISALWAPDGPCARLTPGAPKFSGRARRDGSERGARRKRAWILPGTLWCGRGSEAVRYEQLGMFENTDRCCREHDHCLHIIPPFRVNYGAFNPNLYVVSHCDCDQRFRECLLSVNDTISSMVGYSFFNILRVPCFELKQKRRCTEMYWWGICKVAKEAPYAVFKPSRPYNASDTESTVTSGEKTDVDRSPHATEQPATSLHKRSPKGQHRCGSRGRPRGDTFHQRRTKGEPCKRQPPVAPSQTPTIRSKIPTLSMNTGHLNVSKSRELTTNKKKVGKMRGIDNSATKSQVPPQATLSYQQRSNPSSTHQLHLQATATVARATEAHEKVSKRRRCCKSRKPVRDDASQQRCKSCSAEETASDKTAATPATATDASHANVTTLRAPPHDTAKETPAQATLWDSTTFTRNGKAAAFLRVNARSQKQVDFKLSQDNISQEPLGSSGAQSSYTERSLKGNESLRNMTDDHLICGSLKHLDECKYKIPPMEKRYDLQNAESKAAYHCDCTSRLAVVFEGFNHLSVLPILLKDYVSQYCFNLPKDKKCLARESCSGGFAVASDLLQTLKETEVTDATWRRYSDINKRRGFPVRLYKRCLRLEREAFYLKIQ</sequence>
<comment type="subcellular location">
    <subcellularLocation>
        <location evidence="2">Secreted</location>
    </subcellularLocation>
</comment>
<keyword evidence="11" id="KW-0732">Signal</keyword>
<evidence type="ECO:0000256" key="10">
    <source>
        <dbReference type="SAM" id="MobiDB-lite"/>
    </source>
</evidence>
<feature type="chain" id="PRO_5027894427" description="phospholipase A2" evidence="11">
    <location>
        <begin position="22"/>
        <end position="699"/>
    </location>
</feature>
<dbReference type="InterPro" id="IPR016090">
    <property type="entry name" value="PLA2-like_dom"/>
</dbReference>
<feature type="compositionally biased region" description="Basic and acidic residues" evidence="10">
    <location>
        <begin position="277"/>
        <end position="286"/>
    </location>
</feature>
<dbReference type="KEGG" id="bspl:114861990"/>
<dbReference type="RefSeq" id="XP_029017633.1">
    <property type="nucleotide sequence ID" value="XM_029161800.3"/>
</dbReference>
<feature type="compositionally biased region" description="Polar residues" evidence="10">
    <location>
        <begin position="335"/>
        <end position="346"/>
    </location>
</feature>
<feature type="region of interest" description="Disordered" evidence="10">
    <location>
        <begin position="373"/>
        <end position="405"/>
    </location>
</feature>
<evidence type="ECO:0000256" key="9">
    <source>
        <dbReference type="ARBA" id="ARBA00023157"/>
    </source>
</evidence>
<evidence type="ECO:0000259" key="12">
    <source>
        <dbReference type="Pfam" id="PF05826"/>
    </source>
</evidence>
<keyword evidence="8" id="KW-0443">Lipid metabolism</keyword>
<dbReference type="Pfam" id="PF05826">
    <property type="entry name" value="Phospholip_A2_2"/>
    <property type="match status" value="1"/>
</dbReference>
<feature type="region of interest" description="Disordered" evidence="10">
    <location>
        <begin position="424"/>
        <end position="472"/>
    </location>
</feature>
<dbReference type="SUPFAM" id="SSF48619">
    <property type="entry name" value="Phospholipase A2, PLA2"/>
    <property type="match status" value="1"/>
</dbReference>
<evidence type="ECO:0000256" key="6">
    <source>
        <dbReference type="ARBA" id="ARBA00022801"/>
    </source>
</evidence>
<feature type="compositionally biased region" description="Low complexity" evidence="10">
    <location>
        <begin position="456"/>
        <end position="471"/>
    </location>
</feature>
<evidence type="ECO:0000256" key="2">
    <source>
        <dbReference type="ARBA" id="ARBA00004613"/>
    </source>
</evidence>
<feature type="compositionally biased region" description="Basic residues" evidence="10">
    <location>
        <begin position="424"/>
        <end position="434"/>
    </location>
</feature>
<dbReference type="CDD" id="cd04704">
    <property type="entry name" value="PLA2_bee_venom_like"/>
    <property type="match status" value="1"/>
</dbReference>
<keyword evidence="6" id="KW-0378">Hydrolase</keyword>
<dbReference type="PANTHER" id="PTHR12253">
    <property type="entry name" value="RH14732P"/>
    <property type="match status" value="1"/>
</dbReference>
<evidence type="ECO:0000256" key="7">
    <source>
        <dbReference type="ARBA" id="ARBA00022837"/>
    </source>
</evidence>
<dbReference type="EC" id="3.1.1.4" evidence="3"/>
<evidence type="ECO:0000313" key="14">
    <source>
        <dbReference type="RefSeq" id="XP_029017633.1"/>
    </source>
</evidence>
<dbReference type="OrthoDB" id="10059604at2759"/>
<evidence type="ECO:0000256" key="1">
    <source>
        <dbReference type="ARBA" id="ARBA00001913"/>
    </source>
</evidence>
<dbReference type="InterPro" id="IPR036444">
    <property type="entry name" value="PLipase_A2_dom_sf"/>
</dbReference>
<dbReference type="GO" id="GO:0006644">
    <property type="term" value="P:phospholipid metabolic process"/>
    <property type="evidence" value="ECO:0007669"/>
    <property type="project" value="InterPro"/>
</dbReference>
<feature type="compositionally biased region" description="Basic and acidic residues" evidence="10">
    <location>
        <begin position="312"/>
        <end position="328"/>
    </location>
</feature>
<proteinExistence type="predicted"/>
<dbReference type="GeneID" id="114861990"/>
<dbReference type="GO" id="GO:0050482">
    <property type="term" value="P:arachidonate secretion"/>
    <property type="evidence" value="ECO:0007669"/>
    <property type="project" value="InterPro"/>
</dbReference>
<gene>
    <name evidence="14" type="primary">LOC114861990</name>
</gene>
<dbReference type="InterPro" id="IPR033113">
    <property type="entry name" value="PLA2_histidine"/>
</dbReference>
<feature type="compositionally biased region" description="Polar residues" evidence="10">
    <location>
        <begin position="378"/>
        <end position="405"/>
    </location>
</feature>
<dbReference type="PROSITE" id="PS00118">
    <property type="entry name" value="PA2_HIS"/>
    <property type="match status" value="1"/>
</dbReference>
<keyword evidence="9" id="KW-1015">Disulfide bond</keyword>
<feature type="region of interest" description="Disordered" evidence="10">
    <location>
        <begin position="523"/>
        <end position="547"/>
    </location>
</feature>
<keyword evidence="4" id="KW-0964">Secreted</keyword>
<dbReference type="InParanoid" id="A0A6P7NHL4"/>
<name>A0A6P7NHL4_BETSP</name>
<organism evidence="13 14">
    <name type="scientific">Betta splendens</name>
    <name type="common">Siamese fighting fish</name>
    <dbReference type="NCBI Taxonomy" id="158456"/>
    <lineage>
        <taxon>Eukaryota</taxon>
        <taxon>Metazoa</taxon>
        <taxon>Chordata</taxon>
        <taxon>Craniata</taxon>
        <taxon>Vertebrata</taxon>
        <taxon>Euteleostomi</taxon>
        <taxon>Actinopterygii</taxon>
        <taxon>Neopterygii</taxon>
        <taxon>Teleostei</taxon>
        <taxon>Neoteleostei</taxon>
        <taxon>Acanthomorphata</taxon>
        <taxon>Anabantaria</taxon>
        <taxon>Anabantiformes</taxon>
        <taxon>Anabantoidei</taxon>
        <taxon>Osphronemidae</taxon>
        <taxon>Betta</taxon>
    </lineage>
</organism>
<keyword evidence="13" id="KW-1185">Reference proteome</keyword>
<evidence type="ECO:0000256" key="5">
    <source>
        <dbReference type="ARBA" id="ARBA00022723"/>
    </source>
</evidence>
<evidence type="ECO:0000256" key="11">
    <source>
        <dbReference type="SAM" id="SignalP"/>
    </source>
</evidence>
<keyword evidence="5" id="KW-0479">Metal-binding</keyword>
<feature type="compositionally biased region" description="Polar residues" evidence="10">
    <location>
        <begin position="523"/>
        <end position="544"/>
    </location>
</feature>
<feature type="compositionally biased region" description="Basic residues" evidence="10">
    <location>
        <begin position="295"/>
        <end position="311"/>
    </location>
</feature>
<evidence type="ECO:0000256" key="3">
    <source>
        <dbReference type="ARBA" id="ARBA00013278"/>
    </source>
</evidence>
<feature type="signal peptide" evidence="11">
    <location>
        <begin position="1"/>
        <end position="21"/>
    </location>
</feature>
<dbReference type="GO" id="GO:0046872">
    <property type="term" value="F:metal ion binding"/>
    <property type="evidence" value="ECO:0007669"/>
    <property type="project" value="UniProtKB-KW"/>
</dbReference>
<feature type="region of interest" description="Disordered" evidence="10">
    <location>
        <begin position="264"/>
        <end position="346"/>
    </location>
</feature>
<dbReference type="Proteomes" id="UP000515150">
    <property type="component" value="Chromosome 9"/>
</dbReference>
<keyword evidence="7" id="KW-0106">Calcium</keyword>
<dbReference type="Gene3D" id="1.20.90.10">
    <property type="entry name" value="Phospholipase A2 domain"/>
    <property type="match status" value="2"/>
</dbReference>
<dbReference type="GO" id="GO:0005576">
    <property type="term" value="C:extracellular region"/>
    <property type="evidence" value="ECO:0007669"/>
    <property type="project" value="UniProtKB-SubCell"/>
</dbReference>
<accession>A0A6P7NHL4</accession>
<evidence type="ECO:0000313" key="13">
    <source>
        <dbReference type="Proteomes" id="UP000515150"/>
    </source>
</evidence>
<protein>
    <recommendedName>
        <fullName evidence="3">phospholipase A2</fullName>
        <ecNumber evidence="3">3.1.1.4</ecNumber>
    </recommendedName>
</protein>
<dbReference type="AlphaFoldDB" id="A0A6P7NHL4"/>
<evidence type="ECO:0000256" key="4">
    <source>
        <dbReference type="ARBA" id="ARBA00022525"/>
    </source>
</evidence>
<dbReference type="FunFam" id="1.20.90.10:FF:000002">
    <property type="entry name" value="Phospholipase A2 group III"/>
    <property type="match status" value="1"/>
</dbReference>